<evidence type="ECO:0000256" key="8">
    <source>
        <dbReference type="ARBA" id="ARBA00037226"/>
    </source>
</evidence>
<dbReference type="AlphaFoldDB" id="A0A6A6PGU2"/>
<dbReference type="SUPFAM" id="SSF110836">
    <property type="entry name" value="Hypothetical protein SAV1430"/>
    <property type="match status" value="1"/>
</dbReference>
<dbReference type="PANTHER" id="PTHR11178">
    <property type="entry name" value="IRON-SULFUR CLUSTER SCAFFOLD PROTEIN NFU-RELATED"/>
    <property type="match status" value="1"/>
</dbReference>
<evidence type="ECO:0000256" key="2">
    <source>
        <dbReference type="ARBA" id="ARBA00006420"/>
    </source>
</evidence>
<evidence type="ECO:0000256" key="7">
    <source>
        <dbReference type="ARBA" id="ARBA00035281"/>
    </source>
</evidence>
<name>A0A6A6PGU2_9PEZI</name>
<dbReference type="InterPro" id="IPR001075">
    <property type="entry name" value="NIF_FeS_clus_asmbl_NifU_C"/>
</dbReference>
<gene>
    <name evidence="11" type="ORF">BDY17DRAFT_327804</name>
</gene>
<feature type="region of interest" description="Disordered" evidence="9">
    <location>
        <begin position="147"/>
        <end position="187"/>
    </location>
</feature>
<evidence type="ECO:0000256" key="5">
    <source>
        <dbReference type="ARBA" id="ARBA00023128"/>
    </source>
</evidence>
<dbReference type="SMART" id="SM00932">
    <property type="entry name" value="Nfu_N"/>
    <property type="match status" value="1"/>
</dbReference>
<dbReference type="CDD" id="cd01658">
    <property type="entry name" value="Ribosomal_L30"/>
    <property type="match status" value="1"/>
</dbReference>
<dbReference type="Gene3D" id="3.30.1390.20">
    <property type="entry name" value="Ribosomal protein L30, ferredoxin-like fold domain"/>
    <property type="match status" value="1"/>
</dbReference>
<dbReference type="RefSeq" id="XP_033585566.1">
    <property type="nucleotide sequence ID" value="XM_033737737.1"/>
</dbReference>
<feature type="domain" description="Scaffold protein Nfu/NifU N-terminal" evidence="10">
    <location>
        <begin position="193"/>
        <end position="287"/>
    </location>
</feature>
<dbReference type="InterPro" id="IPR016082">
    <property type="entry name" value="Ribosomal_uL30_ferredoxin-like"/>
</dbReference>
<dbReference type="Gene3D" id="3.30.300.130">
    <property type="entry name" value="Fe-S cluster assembly (FSCA)"/>
    <property type="match status" value="1"/>
</dbReference>
<dbReference type="SUPFAM" id="SSF117916">
    <property type="entry name" value="Fe-S cluster assembly (FSCA) domain-like"/>
    <property type="match status" value="1"/>
</dbReference>
<dbReference type="InterPro" id="IPR036919">
    <property type="entry name" value="Ribo_uL30_ferredoxin-like_sf"/>
</dbReference>
<dbReference type="SUPFAM" id="SSF55129">
    <property type="entry name" value="Ribosomal protein L30p/L7e"/>
    <property type="match status" value="1"/>
</dbReference>
<feature type="compositionally biased region" description="Polar residues" evidence="9">
    <location>
        <begin position="147"/>
        <end position="163"/>
    </location>
</feature>
<keyword evidence="5" id="KW-0496">Mitochondrion</keyword>
<dbReference type="FunFam" id="3.30.1390.20:FF:000010">
    <property type="entry name" value="Large subunit ribosomal protein L30"/>
    <property type="match status" value="1"/>
</dbReference>
<dbReference type="FunFam" id="3.30.300.130:FF:000001">
    <property type="entry name" value="NFU1 iron-sulfur cluster scaffold"/>
    <property type="match status" value="1"/>
</dbReference>
<dbReference type="Pfam" id="PF01106">
    <property type="entry name" value="NifU"/>
    <property type="match status" value="1"/>
</dbReference>
<dbReference type="GO" id="GO:0015934">
    <property type="term" value="C:large ribosomal subunit"/>
    <property type="evidence" value="ECO:0007669"/>
    <property type="project" value="InterPro"/>
</dbReference>
<dbReference type="InterPro" id="IPR034904">
    <property type="entry name" value="FSCA_dom_sf"/>
</dbReference>
<sequence>MPSYFRITLIRSAIGLPRKTSGVLQALGLRKRLRTVYHPVSPQVAGQIFAVKELVDVQEVDQALSKQEMKELRRPDPGFYFILCEKTTDIQPFEHHTPALDDIELPITALSTIMPGRSAVSGLAKAVSRPTITTTTRCQRLATSASARSFSNVSRATPISSSTQRHRPTIQPLTQPAIQQASPSAQSRRTIFIQTEDTPNADALKFKPNHQVLPDDFPSSFLEYLSPRSTLAPPHPSPLASSLMNVEGVTSVFYGKDYITVTKDSSTPWAHVKPEVFSLITETITNGSQIVNTVENKSGEAGQGSSSAEASAVYAPEDEEVVGMIQELLETRIRPAIQEDGGDIEFRGFQDGQVLLKLRGACRTCDSSTVTLKNGIENMLMHYIEEVKGVQQVMDQEEEVAMREFAKLEEKLKAQKGEAAVASAPLDAVAG</sequence>
<dbReference type="OrthoDB" id="565552at2759"/>
<keyword evidence="6" id="KW-0687">Ribonucleoprotein</keyword>
<dbReference type="NCBIfam" id="TIGR01308">
    <property type="entry name" value="rpmD_bact"/>
    <property type="match status" value="1"/>
</dbReference>
<comment type="similarity">
    <text evidence="3">Belongs to the universal ribosomal protein uL30 family.</text>
</comment>
<evidence type="ECO:0000256" key="4">
    <source>
        <dbReference type="ARBA" id="ARBA00022980"/>
    </source>
</evidence>
<proteinExistence type="inferred from homology"/>
<evidence type="ECO:0000256" key="6">
    <source>
        <dbReference type="ARBA" id="ARBA00023274"/>
    </source>
</evidence>
<dbReference type="Proteomes" id="UP000799767">
    <property type="component" value="Unassembled WGS sequence"/>
</dbReference>
<dbReference type="GO" id="GO:0003735">
    <property type="term" value="F:structural constituent of ribosome"/>
    <property type="evidence" value="ECO:0007669"/>
    <property type="project" value="InterPro"/>
</dbReference>
<evidence type="ECO:0000313" key="11">
    <source>
        <dbReference type="EMBL" id="KAF2478996.1"/>
    </source>
</evidence>
<keyword evidence="4" id="KW-0689">Ribosomal protein</keyword>
<accession>A0A6A6PGU2</accession>
<evidence type="ECO:0000256" key="1">
    <source>
        <dbReference type="ARBA" id="ARBA00004173"/>
    </source>
</evidence>
<dbReference type="Pfam" id="PF08712">
    <property type="entry name" value="Nfu_N"/>
    <property type="match status" value="1"/>
</dbReference>
<comment type="function">
    <text evidence="8">Component of the mitochondrial ribosome (mitoribosome), a dedicated translation machinery responsible for the synthesis of mitochondrial genome-encoded proteins, including at least some of the essential transmembrane subunits of the mitochondrial respiratory chain. The mitoribosomes are attached to the mitochondrial inner membrane and translation products are cotranslationally integrated into the membrane.</text>
</comment>
<dbReference type="FunFam" id="3.30.1370.70:FF:000001">
    <property type="entry name" value="NifU-like protein 4, mitochondrial"/>
    <property type="match status" value="1"/>
</dbReference>
<feature type="compositionally biased region" description="Low complexity" evidence="9">
    <location>
        <begin position="175"/>
        <end position="187"/>
    </location>
</feature>
<dbReference type="InterPro" id="IPR005996">
    <property type="entry name" value="Ribosomal_uL30_bac-type"/>
</dbReference>
<comment type="subcellular location">
    <subcellularLocation>
        <location evidence="1">Mitochondrion</location>
    </subcellularLocation>
</comment>
<dbReference type="PANTHER" id="PTHR11178:SF1">
    <property type="entry name" value="NFU1 IRON-SULFUR CLUSTER SCAFFOLD HOMOLOG, MITOCHONDRIAL"/>
    <property type="match status" value="1"/>
</dbReference>
<dbReference type="GO" id="GO:0005739">
    <property type="term" value="C:mitochondrion"/>
    <property type="evidence" value="ECO:0007669"/>
    <property type="project" value="UniProtKB-SubCell"/>
</dbReference>
<dbReference type="GO" id="GO:0051536">
    <property type="term" value="F:iron-sulfur cluster binding"/>
    <property type="evidence" value="ECO:0007669"/>
    <property type="project" value="InterPro"/>
</dbReference>
<dbReference type="InterPro" id="IPR036498">
    <property type="entry name" value="Nfu/NifU_N_sf"/>
</dbReference>
<evidence type="ECO:0000256" key="3">
    <source>
        <dbReference type="ARBA" id="ARBA00007594"/>
    </source>
</evidence>
<protein>
    <recommendedName>
        <fullName evidence="7">Large ribosomal subunit protein uL30m</fullName>
    </recommendedName>
</protein>
<dbReference type="GeneID" id="54478739"/>
<dbReference type="EMBL" id="MU001642">
    <property type="protein sequence ID" value="KAF2478996.1"/>
    <property type="molecule type" value="Genomic_DNA"/>
</dbReference>
<evidence type="ECO:0000313" key="12">
    <source>
        <dbReference type="Proteomes" id="UP000799767"/>
    </source>
</evidence>
<comment type="similarity">
    <text evidence="2">Belongs to the NifU family.</text>
</comment>
<dbReference type="Pfam" id="PF00327">
    <property type="entry name" value="Ribosomal_L30"/>
    <property type="match status" value="1"/>
</dbReference>
<reference evidence="11" key="1">
    <citation type="journal article" date="2020" name="Stud. Mycol.">
        <title>101 Dothideomycetes genomes: a test case for predicting lifestyles and emergence of pathogens.</title>
        <authorList>
            <person name="Haridas S."/>
            <person name="Albert R."/>
            <person name="Binder M."/>
            <person name="Bloem J."/>
            <person name="Labutti K."/>
            <person name="Salamov A."/>
            <person name="Andreopoulos B."/>
            <person name="Baker S."/>
            <person name="Barry K."/>
            <person name="Bills G."/>
            <person name="Bluhm B."/>
            <person name="Cannon C."/>
            <person name="Castanera R."/>
            <person name="Culley D."/>
            <person name="Daum C."/>
            <person name="Ezra D."/>
            <person name="Gonzalez J."/>
            <person name="Henrissat B."/>
            <person name="Kuo A."/>
            <person name="Liang C."/>
            <person name="Lipzen A."/>
            <person name="Lutzoni F."/>
            <person name="Magnuson J."/>
            <person name="Mondo S."/>
            <person name="Nolan M."/>
            <person name="Ohm R."/>
            <person name="Pangilinan J."/>
            <person name="Park H.-J."/>
            <person name="Ramirez L."/>
            <person name="Alfaro M."/>
            <person name="Sun H."/>
            <person name="Tritt A."/>
            <person name="Yoshinaga Y."/>
            <person name="Zwiers L.-H."/>
            <person name="Turgeon B."/>
            <person name="Goodwin S."/>
            <person name="Spatafora J."/>
            <person name="Crous P."/>
            <person name="Grigoriev I."/>
        </authorList>
    </citation>
    <scope>NUCLEOTIDE SEQUENCE</scope>
    <source>
        <strain evidence="11">CBS 113389</strain>
    </source>
</reference>
<dbReference type="GO" id="GO:0006412">
    <property type="term" value="P:translation"/>
    <property type="evidence" value="ECO:0007669"/>
    <property type="project" value="InterPro"/>
</dbReference>
<evidence type="ECO:0000259" key="10">
    <source>
        <dbReference type="SMART" id="SM00932"/>
    </source>
</evidence>
<dbReference type="GO" id="GO:0016226">
    <property type="term" value="P:iron-sulfur cluster assembly"/>
    <property type="evidence" value="ECO:0007669"/>
    <property type="project" value="InterPro"/>
</dbReference>
<dbReference type="InterPro" id="IPR014824">
    <property type="entry name" value="Nfu/NifU_N"/>
</dbReference>
<keyword evidence="12" id="KW-1185">Reference proteome</keyword>
<evidence type="ECO:0000256" key="9">
    <source>
        <dbReference type="SAM" id="MobiDB-lite"/>
    </source>
</evidence>
<dbReference type="Gene3D" id="3.30.1370.70">
    <property type="entry name" value="Scaffold protein Nfu/NifU, N-terminal domain"/>
    <property type="match status" value="1"/>
</dbReference>
<organism evidence="11 12">
    <name type="scientific">Neohortaea acidophila</name>
    <dbReference type="NCBI Taxonomy" id="245834"/>
    <lineage>
        <taxon>Eukaryota</taxon>
        <taxon>Fungi</taxon>
        <taxon>Dikarya</taxon>
        <taxon>Ascomycota</taxon>
        <taxon>Pezizomycotina</taxon>
        <taxon>Dothideomycetes</taxon>
        <taxon>Dothideomycetidae</taxon>
        <taxon>Mycosphaerellales</taxon>
        <taxon>Teratosphaeriaceae</taxon>
        <taxon>Neohortaea</taxon>
    </lineage>
</organism>
<dbReference type="GO" id="GO:0005506">
    <property type="term" value="F:iron ion binding"/>
    <property type="evidence" value="ECO:0007669"/>
    <property type="project" value="InterPro"/>
</dbReference>